<dbReference type="Proteomes" id="UP000184255">
    <property type="component" value="Unassembled WGS sequence"/>
</dbReference>
<comment type="caution">
    <text evidence="2">The sequence shown here is derived from an EMBL/GenBank/DDBJ whole genome shotgun (WGS) entry which is preliminary data.</text>
</comment>
<gene>
    <name evidence="2" type="ORF">FMAN_05179</name>
</gene>
<proteinExistence type="predicted"/>
<protein>
    <submittedName>
        <fullName evidence="2">Uncharacterized protein</fullName>
    </submittedName>
</protein>
<evidence type="ECO:0000313" key="2">
    <source>
        <dbReference type="EMBL" id="CVL08444.1"/>
    </source>
</evidence>
<feature type="coiled-coil region" evidence="1">
    <location>
        <begin position="26"/>
        <end position="53"/>
    </location>
</feature>
<dbReference type="GeneID" id="65084446"/>
<evidence type="ECO:0000256" key="1">
    <source>
        <dbReference type="SAM" id="Coils"/>
    </source>
</evidence>
<accession>A0A1L7UCH7</accession>
<keyword evidence="1" id="KW-0175">Coiled coil</keyword>
<reference evidence="3" key="1">
    <citation type="journal article" date="2016" name="Genome Biol. Evol.">
        <title>Comparative 'omics' of the Fusarium fujikuroi species complex highlights differences in genetic potential and metabolite synthesis.</title>
        <authorList>
            <person name="Niehaus E.-M."/>
            <person name="Muensterkoetter M."/>
            <person name="Proctor R.H."/>
            <person name="Brown D.W."/>
            <person name="Sharon A."/>
            <person name="Idan Y."/>
            <person name="Oren-Young L."/>
            <person name="Sieber C.M."/>
            <person name="Novak O."/>
            <person name="Pencik A."/>
            <person name="Tarkowska D."/>
            <person name="Hromadova K."/>
            <person name="Freeman S."/>
            <person name="Maymon M."/>
            <person name="Elazar M."/>
            <person name="Youssef S.A."/>
            <person name="El-Shabrawy E.S.M."/>
            <person name="Shalaby A.B.A."/>
            <person name="Houterman P."/>
            <person name="Brock N.L."/>
            <person name="Burkhardt I."/>
            <person name="Tsavkelova E.A."/>
            <person name="Dickschat J.S."/>
            <person name="Galuszka P."/>
            <person name="Gueldener U."/>
            <person name="Tudzynski B."/>
        </authorList>
    </citation>
    <scope>NUCLEOTIDE SEQUENCE [LARGE SCALE GENOMIC DNA]</scope>
    <source>
        <strain evidence="3">MRC7560</strain>
    </source>
</reference>
<evidence type="ECO:0000313" key="3">
    <source>
        <dbReference type="Proteomes" id="UP000184255"/>
    </source>
</evidence>
<dbReference type="RefSeq" id="XP_041691085.1">
    <property type="nucleotide sequence ID" value="XM_041825735.1"/>
</dbReference>
<dbReference type="EMBL" id="FCQH01000023">
    <property type="protein sequence ID" value="CVL08444.1"/>
    <property type="molecule type" value="Genomic_DNA"/>
</dbReference>
<organism evidence="2 3">
    <name type="scientific">Fusarium mangiferae</name>
    <name type="common">Mango malformation disease fungus</name>
    <dbReference type="NCBI Taxonomy" id="192010"/>
    <lineage>
        <taxon>Eukaryota</taxon>
        <taxon>Fungi</taxon>
        <taxon>Dikarya</taxon>
        <taxon>Ascomycota</taxon>
        <taxon>Pezizomycotina</taxon>
        <taxon>Sordariomycetes</taxon>
        <taxon>Hypocreomycetidae</taxon>
        <taxon>Hypocreales</taxon>
        <taxon>Nectriaceae</taxon>
        <taxon>Fusarium</taxon>
        <taxon>Fusarium fujikuroi species complex</taxon>
    </lineage>
</organism>
<dbReference type="VEuPathDB" id="FungiDB:FMAN_05179"/>
<sequence length="188" mass="20482">MTTLYEKQAALASVIYNLQQGKPGDQEKAEKEVRDAQTELQAAQDQNKTNQQAWNEYTQIALTESTKKDALNWFDKKETTIKQDLDRLKSLRVAKAGDDTNNATSVPVIVSATAPADKNGEPAGTTLAARGLEMANPVFKSPSDQPPTAQDADPWINITFSYSALDVKNHSIELEWGIKVGGSVGFGL</sequence>
<dbReference type="AlphaFoldDB" id="A0A1L7UCH7"/>
<keyword evidence="3" id="KW-1185">Reference proteome</keyword>
<name>A0A1L7UCH7_FUSMA</name>